<protein>
    <recommendedName>
        <fullName evidence="3">Natural product</fullName>
    </recommendedName>
</protein>
<dbReference type="HOGENOM" id="CLU_2895849_0_0_10"/>
<proteinExistence type="predicted"/>
<organism evidence="1 2">
    <name type="scientific">Kordia algicida OT-1</name>
    <dbReference type="NCBI Taxonomy" id="391587"/>
    <lineage>
        <taxon>Bacteria</taxon>
        <taxon>Pseudomonadati</taxon>
        <taxon>Bacteroidota</taxon>
        <taxon>Flavobacteriia</taxon>
        <taxon>Flavobacteriales</taxon>
        <taxon>Flavobacteriaceae</taxon>
        <taxon>Kordia</taxon>
    </lineage>
</organism>
<reference evidence="1 2" key="1">
    <citation type="journal article" date="2011" name="J. Bacteriol.">
        <title>Genome sequence of the algicidal bacterium Kordia algicida OT-1.</title>
        <authorList>
            <person name="Lee H.S."/>
            <person name="Kang S.G."/>
            <person name="Kwon K.K."/>
            <person name="Lee J.H."/>
            <person name="Kim S.J."/>
        </authorList>
    </citation>
    <scope>NUCLEOTIDE SEQUENCE [LARGE SCALE GENOMIC DNA]</scope>
    <source>
        <strain evidence="1 2">OT-1</strain>
    </source>
</reference>
<gene>
    <name evidence="1" type="ORF">KAOT1_05152</name>
</gene>
<evidence type="ECO:0000313" key="1">
    <source>
        <dbReference type="EMBL" id="EDP95764.1"/>
    </source>
</evidence>
<name>A9DZU6_9FLAO</name>
<evidence type="ECO:0008006" key="3">
    <source>
        <dbReference type="Google" id="ProtNLM"/>
    </source>
</evidence>
<dbReference type="RefSeq" id="WP_007093599.1">
    <property type="nucleotide sequence ID" value="NZ_CP142125.1"/>
</dbReference>
<dbReference type="EMBL" id="ABIB01000006">
    <property type="protein sequence ID" value="EDP95764.1"/>
    <property type="molecule type" value="Genomic_DNA"/>
</dbReference>
<comment type="caution">
    <text evidence="1">The sequence shown here is derived from an EMBL/GenBank/DDBJ whole genome shotgun (WGS) entry which is preliminary data.</text>
</comment>
<accession>A9DZU6</accession>
<dbReference type="OrthoDB" id="1366592at2"/>
<sequence>MKKNILNIKGAKVISKANQSTINGGAGWSFGGDLSKCGCDCAGRVTGPFYCQSQIACPQVYTCEDSQTS</sequence>
<dbReference type="eggNOG" id="ENOG5033GMD">
    <property type="taxonomic scope" value="Bacteria"/>
</dbReference>
<keyword evidence="2" id="KW-1185">Reference proteome</keyword>
<dbReference type="AlphaFoldDB" id="A9DZU6"/>
<evidence type="ECO:0000313" key="2">
    <source>
        <dbReference type="Proteomes" id="UP000002945"/>
    </source>
</evidence>
<dbReference type="Proteomes" id="UP000002945">
    <property type="component" value="Unassembled WGS sequence"/>
</dbReference>